<evidence type="ECO:0000313" key="4">
    <source>
        <dbReference type="Proteomes" id="UP001049176"/>
    </source>
</evidence>
<gene>
    <name evidence="3" type="ORF">E1B28_003265</name>
</gene>
<comment type="caution">
    <text evidence="3">The sequence shown here is derived from an EMBL/GenBank/DDBJ whole genome shotgun (WGS) entry which is preliminary data.</text>
</comment>
<dbReference type="PANTHER" id="PTHR43794:SF11">
    <property type="entry name" value="AMIDOHYDROLASE-RELATED DOMAIN-CONTAINING PROTEIN"/>
    <property type="match status" value="1"/>
</dbReference>
<dbReference type="OrthoDB" id="194468at2759"/>
<evidence type="ECO:0000256" key="1">
    <source>
        <dbReference type="ARBA" id="ARBA00022801"/>
    </source>
</evidence>
<sequence>MTTLLLKNGVVLLHDSSDHIVPTLADILVKDNLIAGIEREIDAPTGTEVIDCTNKVISPGFIDCHQHVWQTFNKGRHGDETLMEYMPTGNLTSSQYSREDIFWGQLGGCLTLLNAGTTTVVDHAHIHYFPEASQTAVSSTVSSGIRSVFCFTPTARVASLSPLVLEPNLIEPWVISSFSSLTDKAPFGPNGRVQLGLAFDGWFVPQEIATPLFDLALKAGIKVLTSHTVGSISTLGSAVPRTLQKWGLIDKFHILFSHATELSPEDLDTILKHGGRVVSTPSTELQMAHGRPICFDDRVRGNACLGGDCQSNGGISIPGEMKLGLQAERGLRNQKIIDKGLMVKTVHRTVEQAFNLGTVQGARAIGMGDKIGSIEVGKLADLVVFDADSPSMVCAAQNNPVDAVVLFSTPADVSAVVIDGQVRKLDGKLKNVKVTHDMRELSRRDVLEWKEIAKHLLKRREIYREKIDKVDFEEVKRVLLKAWYIDESKMTDEA</sequence>
<dbReference type="Proteomes" id="UP001049176">
    <property type="component" value="Chromosome 11"/>
</dbReference>
<dbReference type="GeneID" id="66072341"/>
<feature type="domain" description="Amidohydrolase-related" evidence="2">
    <location>
        <begin position="56"/>
        <end position="422"/>
    </location>
</feature>
<reference evidence="3" key="1">
    <citation type="journal article" date="2021" name="Genome Biol. Evol.">
        <title>The assembled and annotated genome of the fairy-ring fungus Marasmius oreades.</title>
        <authorList>
            <person name="Hiltunen M."/>
            <person name="Ament-Velasquez S.L."/>
            <person name="Johannesson H."/>
        </authorList>
    </citation>
    <scope>NUCLEOTIDE SEQUENCE</scope>
    <source>
        <strain evidence="3">03SP1</strain>
    </source>
</reference>
<dbReference type="InterPro" id="IPR011059">
    <property type="entry name" value="Metal-dep_hydrolase_composite"/>
</dbReference>
<dbReference type="InterPro" id="IPR050287">
    <property type="entry name" value="MTA/SAH_deaminase"/>
</dbReference>
<dbReference type="Gene3D" id="2.30.40.10">
    <property type="entry name" value="Urease, subunit C, domain 1"/>
    <property type="match status" value="1"/>
</dbReference>
<protein>
    <recommendedName>
        <fullName evidence="2">Amidohydrolase-related domain-containing protein</fullName>
    </recommendedName>
</protein>
<dbReference type="RefSeq" id="XP_043002192.1">
    <property type="nucleotide sequence ID" value="XM_043160236.1"/>
</dbReference>
<accession>A0A9P7RKZ0</accession>
<dbReference type="GO" id="GO:0016810">
    <property type="term" value="F:hydrolase activity, acting on carbon-nitrogen (but not peptide) bonds"/>
    <property type="evidence" value="ECO:0007669"/>
    <property type="project" value="InterPro"/>
</dbReference>
<dbReference type="EMBL" id="CM032191">
    <property type="protein sequence ID" value="KAG7085721.1"/>
    <property type="molecule type" value="Genomic_DNA"/>
</dbReference>
<dbReference type="Pfam" id="PF01979">
    <property type="entry name" value="Amidohydro_1"/>
    <property type="match status" value="1"/>
</dbReference>
<keyword evidence="1" id="KW-0378">Hydrolase</keyword>
<name>A0A9P7RKZ0_9AGAR</name>
<dbReference type="InterPro" id="IPR032466">
    <property type="entry name" value="Metal_Hydrolase"/>
</dbReference>
<dbReference type="Gene3D" id="3.20.20.140">
    <property type="entry name" value="Metal-dependent hydrolases"/>
    <property type="match status" value="1"/>
</dbReference>
<dbReference type="KEGG" id="more:E1B28_003265"/>
<dbReference type="InterPro" id="IPR006680">
    <property type="entry name" value="Amidohydro-rel"/>
</dbReference>
<keyword evidence="4" id="KW-1185">Reference proteome</keyword>
<evidence type="ECO:0000259" key="2">
    <source>
        <dbReference type="Pfam" id="PF01979"/>
    </source>
</evidence>
<dbReference type="SUPFAM" id="SSF51338">
    <property type="entry name" value="Composite domain of metallo-dependent hydrolases"/>
    <property type="match status" value="1"/>
</dbReference>
<organism evidence="3 4">
    <name type="scientific">Marasmius oreades</name>
    <name type="common">fairy-ring Marasmius</name>
    <dbReference type="NCBI Taxonomy" id="181124"/>
    <lineage>
        <taxon>Eukaryota</taxon>
        <taxon>Fungi</taxon>
        <taxon>Dikarya</taxon>
        <taxon>Basidiomycota</taxon>
        <taxon>Agaricomycotina</taxon>
        <taxon>Agaricomycetes</taxon>
        <taxon>Agaricomycetidae</taxon>
        <taxon>Agaricales</taxon>
        <taxon>Marasmiineae</taxon>
        <taxon>Marasmiaceae</taxon>
        <taxon>Marasmius</taxon>
    </lineage>
</organism>
<dbReference type="AlphaFoldDB" id="A0A9P7RKZ0"/>
<dbReference type="SUPFAM" id="SSF51556">
    <property type="entry name" value="Metallo-dependent hydrolases"/>
    <property type="match status" value="1"/>
</dbReference>
<evidence type="ECO:0000313" key="3">
    <source>
        <dbReference type="EMBL" id="KAG7085721.1"/>
    </source>
</evidence>
<proteinExistence type="predicted"/>
<dbReference type="PANTHER" id="PTHR43794">
    <property type="entry name" value="AMINOHYDROLASE SSNA-RELATED"/>
    <property type="match status" value="1"/>
</dbReference>